<gene>
    <name evidence="3" type="ORF">MP11Mi_32280</name>
</gene>
<evidence type="ECO:0000259" key="2">
    <source>
        <dbReference type="Pfam" id="PF00454"/>
    </source>
</evidence>
<feature type="region of interest" description="Disordered" evidence="1">
    <location>
        <begin position="252"/>
        <end position="271"/>
    </location>
</feature>
<dbReference type="AlphaFoldDB" id="A0AA97CX24"/>
<reference evidence="3" key="1">
    <citation type="submission" date="2023-06" db="EMBL/GenBank/DDBJ databases">
        <title>Gordonia sp. nov. and Pseudochrobactrum sp. nov., two species isolated from the burying beetle Nicrophorus vespilloides.</title>
        <authorList>
            <person name="Poehlein A."/>
            <person name="Guzman J."/>
            <person name="Daniel R."/>
            <person name="Vilcinskas A."/>
        </authorList>
    </citation>
    <scope>NUCLEOTIDE SEQUENCE</scope>
    <source>
        <strain evidence="3">MP11Mi</strain>
    </source>
</reference>
<protein>
    <recommendedName>
        <fullName evidence="2">PI3K/PI4K catalytic domain-containing protein</fullName>
    </recommendedName>
</protein>
<evidence type="ECO:0000256" key="1">
    <source>
        <dbReference type="SAM" id="MobiDB-lite"/>
    </source>
</evidence>
<dbReference type="InterPro" id="IPR000403">
    <property type="entry name" value="PI3/4_kinase_cat_dom"/>
</dbReference>
<feature type="domain" description="PI3K/PI4K catalytic" evidence="2">
    <location>
        <begin position="153"/>
        <end position="191"/>
    </location>
</feature>
<name>A0AA97CX24_9ACTN</name>
<organism evidence="3">
    <name type="scientific">Gordonia sp. MP11Mi</name>
    <dbReference type="NCBI Taxonomy" id="3022769"/>
    <lineage>
        <taxon>Bacteria</taxon>
        <taxon>Bacillati</taxon>
        <taxon>Actinomycetota</taxon>
        <taxon>Actinomycetes</taxon>
        <taxon>Mycobacteriales</taxon>
        <taxon>Gordoniaceae</taxon>
        <taxon>Gordonia</taxon>
    </lineage>
</organism>
<dbReference type="RefSeq" id="WP_420039876.1">
    <property type="nucleotide sequence ID" value="NZ_CP128986.1"/>
</dbReference>
<dbReference type="Pfam" id="PF00454">
    <property type="entry name" value="PI3_PI4_kinase"/>
    <property type="match status" value="1"/>
</dbReference>
<dbReference type="EMBL" id="CP128986">
    <property type="protein sequence ID" value="WOC14115.1"/>
    <property type="molecule type" value="Genomic_DNA"/>
</dbReference>
<dbReference type="InterPro" id="IPR022292">
    <property type="entry name" value="CHP03843"/>
</dbReference>
<proteinExistence type="predicted"/>
<evidence type="ECO:0000313" key="3">
    <source>
        <dbReference type="EMBL" id="WOC14115.1"/>
    </source>
</evidence>
<accession>A0AA97CX24</accession>
<sequence length="271" mass="29296">MNSDVLEVLAGGDLTVLGRVPTASNLTLACRVSDGDAEFMCVYKPIRGEAPLWDFPDGHLAGREVASYLISDALGWDLVPETVLRDDGPADVDLGPGMVQRWIHVPDEPTGPDPVDLAPIDEVADDQLPVLQAYDEDGRLVALVHADRPDLLRLAVFDVVVNNADRKGGHILVDGDGHLYGIDHGICLHAENKLRTVLWGWAGRPLPAESSADLSRLAQRLADPDDVLTVRLGTLITDEEVAAVRRRARALGDDGALPMPPSERAIPWPPF</sequence>
<dbReference type="NCBIfam" id="TIGR03843">
    <property type="entry name" value="SCO1664 family protein"/>
    <property type="match status" value="1"/>
</dbReference>